<dbReference type="SUPFAM" id="SSF56973">
    <property type="entry name" value="Aerolisin/ETX pore-forming domain"/>
    <property type="match status" value="1"/>
</dbReference>
<dbReference type="PANTHER" id="PTHR31649:SF1">
    <property type="entry name" value="FARNESOIC ACID O-METHYL TRANSFERASE DOMAIN-CONTAINING PROTEIN"/>
    <property type="match status" value="1"/>
</dbReference>
<evidence type="ECO:0000256" key="1">
    <source>
        <dbReference type="SAM" id="SignalP"/>
    </source>
</evidence>
<sequence length="390" mass="44188">MQLLLCILLIPLIASEQGNSGVNVTLRILSRTVEKLPPVIPVPEKGGNQATRYSKKNKRQDTLGNEAFQGTSLKWVPFQGNISQEAVSLWNDYAQRTEYICATEVCRVGFYSPKEGLSCFYTFEGKQNQSARFWLLVNENTLELLEWQSGYAGSVPSNAIGTCSGDRFYVGKNKYGLGEVDRQNGVFFIPMDGSGFWYKSYKILTINKDYTSQHIYDVKYFTESGVYGNKTVTLKTSKVRNYDCKVVKKKASLSKEVDHEHHWDFSHSLSLTKGYALTAGIPRIIGGCWSISTERHVTQFEGSSETEREIHTVDVELEVQPNHECKVEMEGIQMKSEIPFSASVIRYYKNGMRQRGTIQGISRNLVVEEINTIIKRCRPIPNAEPCDDYD</sequence>
<dbReference type="eggNOG" id="ENOG502QRDC">
    <property type="taxonomic scope" value="Eukaryota"/>
</dbReference>
<accession>R4GAB4</accession>
<dbReference type="InParanoid" id="R4GAB4"/>
<dbReference type="OrthoDB" id="1925699at2759"/>
<keyword evidence="1" id="KW-0732">Signal</keyword>
<reference evidence="2" key="1">
    <citation type="submission" date="2009-12" db="EMBL/GenBank/DDBJ databases">
        <title>The Genome Sequence of Anolis carolinensis (Green Anole Lizard).</title>
        <authorList>
            <consortium name="The Genome Sequencing Platform"/>
            <person name="Di Palma F."/>
            <person name="Alfoldi J."/>
            <person name="Heiman D."/>
            <person name="Young S."/>
            <person name="Grabherr M."/>
            <person name="Johnson J."/>
            <person name="Lander E.S."/>
            <person name="Lindblad-Toh K."/>
        </authorList>
    </citation>
    <scope>NUCLEOTIDE SEQUENCE [LARGE SCALE GENOMIC DNA]</scope>
    <source>
        <strain evidence="2">JBL SC #1</strain>
    </source>
</reference>
<gene>
    <name evidence="2" type="primary">LOC103279770</name>
</gene>
<evidence type="ECO:0000313" key="3">
    <source>
        <dbReference type="Proteomes" id="UP000001646"/>
    </source>
</evidence>
<dbReference type="GO" id="GO:0005737">
    <property type="term" value="C:cytoplasm"/>
    <property type="evidence" value="ECO:0000318"/>
    <property type="project" value="GO_Central"/>
</dbReference>
<dbReference type="GeneTree" id="ENSGT00400000024875"/>
<evidence type="ECO:0000313" key="2">
    <source>
        <dbReference type="Ensembl" id="ENSACAP00000022206.1"/>
    </source>
</evidence>
<proteinExistence type="predicted"/>
<evidence type="ECO:0008006" key="4">
    <source>
        <dbReference type="Google" id="ProtNLM"/>
    </source>
</evidence>
<dbReference type="RefSeq" id="XP_062840589.1">
    <property type="nucleotide sequence ID" value="XM_062984519.1"/>
</dbReference>
<dbReference type="GeneID" id="103279770"/>
<dbReference type="AlphaFoldDB" id="R4GAB4"/>
<protein>
    <recommendedName>
        <fullName evidence="4">Natterin-3-like</fullName>
    </recommendedName>
</protein>
<keyword evidence="3" id="KW-1185">Reference proteome</keyword>
<dbReference type="Proteomes" id="UP000001646">
    <property type="component" value="Unplaced"/>
</dbReference>
<organism evidence="2 3">
    <name type="scientific">Anolis carolinensis</name>
    <name type="common">Green anole</name>
    <name type="synonym">American chameleon</name>
    <dbReference type="NCBI Taxonomy" id="28377"/>
    <lineage>
        <taxon>Eukaryota</taxon>
        <taxon>Metazoa</taxon>
        <taxon>Chordata</taxon>
        <taxon>Craniata</taxon>
        <taxon>Vertebrata</taxon>
        <taxon>Euteleostomi</taxon>
        <taxon>Lepidosauria</taxon>
        <taxon>Squamata</taxon>
        <taxon>Bifurcata</taxon>
        <taxon>Unidentata</taxon>
        <taxon>Episquamata</taxon>
        <taxon>Toxicofera</taxon>
        <taxon>Iguania</taxon>
        <taxon>Dactyloidae</taxon>
        <taxon>Anolis</taxon>
    </lineage>
</organism>
<dbReference type="KEGG" id="acs:103279770"/>
<dbReference type="Bgee" id="ENSACAG00000028917">
    <property type="expression patterns" value="Expressed in dewlap and 4 other cell types or tissues"/>
</dbReference>
<dbReference type="Gene3D" id="2.170.15.10">
    <property type="entry name" value="Proaerolysin, chain A, domain 3"/>
    <property type="match status" value="1"/>
</dbReference>
<feature type="signal peptide" evidence="1">
    <location>
        <begin position="1"/>
        <end position="15"/>
    </location>
</feature>
<name>R4GAB4_ANOCA</name>
<dbReference type="PANTHER" id="PTHR31649">
    <property type="entry name" value="AGAP009604-PA"/>
    <property type="match status" value="1"/>
</dbReference>
<feature type="chain" id="PRO_5012158343" description="Natterin-3-like" evidence="1">
    <location>
        <begin position="16"/>
        <end position="390"/>
    </location>
</feature>
<dbReference type="RefSeq" id="XP_008114656.1">
    <property type="nucleotide sequence ID" value="XM_008116449.3"/>
</dbReference>
<dbReference type="Ensembl" id="ENSACAT00000029623.2">
    <property type="protein sequence ID" value="ENSACAP00000022206.1"/>
    <property type="gene ID" value="ENSACAG00000028917.2"/>
</dbReference>
<reference evidence="2" key="3">
    <citation type="submission" date="2025-09" db="UniProtKB">
        <authorList>
            <consortium name="Ensembl"/>
        </authorList>
    </citation>
    <scope>IDENTIFICATION</scope>
</reference>
<dbReference type="CDD" id="cd20220">
    <property type="entry name" value="PFM_natterin-3-like"/>
    <property type="match status" value="1"/>
</dbReference>
<dbReference type="HOGENOM" id="CLU_068362_0_0_1"/>
<reference evidence="2" key="2">
    <citation type="submission" date="2025-08" db="UniProtKB">
        <authorList>
            <consortium name="Ensembl"/>
        </authorList>
    </citation>
    <scope>IDENTIFICATION</scope>
</reference>